<comment type="caution">
    <text evidence="5">The sequence shown here is derived from an EMBL/GenBank/DDBJ whole genome shotgun (WGS) entry which is preliminary data.</text>
</comment>
<dbReference type="GO" id="GO:0016114">
    <property type="term" value="P:terpenoid biosynthetic process"/>
    <property type="evidence" value="ECO:0007669"/>
    <property type="project" value="InterPro"/>
</dbReference>
<dbReference type="OrthoDB" id="833406at2759"/>
<name>A0A8X8C4L1_POPTO</name>
<keyword evidence="6" id="KW-1185">Reference proteome</keyword>
<dbReference type="PANTHER" id="PTHR31225">
    <property type="entry name" value="OS04G0344100 PROTEIN-RELATED"/>
    <property type="match status" value="1"/>
</dbReference>
<dbReference type="InterPro" id="IPR001906">
    <property type="entry name" value="Terpene_synth_N"/>
</dbReference>
<proteinExistence type="predicted"/>
<protein>
    <recommendedName>
        <fullName evidence="4">Terpene synthase N-terminal domain-containing protein</fullName>
    </recommendedName>
</protein>
<dbReference type="PANTHER" id="PTHR31225:SF252">
    <property type="entry name" value="TERPENE SYNTHASE 12-RELATED"/>
    <property type="match status" value="1"/>
</dbReference>
<dbReference type="EMBL" id="JAAWWB010000033">
    <property type="protein sequence ID" value="KAG6742579.1"/>
    <property type="molecule type" value="Genomic_DNA"/>
</dbReference>
<keyword evidence="3" id="KW-0175">Coiled coil</keyword>
<evidence type="ECO:0000313" key="5">
    <source>
        <dbReference type="EMBL" id="KAG6742579.1"/>
    </source>
</evidence>
<dbReference type="AlphaFoldDB" id="A0A8X8C4L1"/>
<feature type="domain" description="Terpene synthase N-terminal" evidence="4">
    <location>
        <begin position="100"/>
        <end position="205"/>
    </location>
</feature>
<dbReference type="GO" id="GO:0010333">
    <property type="term" value="F:terpene synthase activity"/>
    <property type="evidence" value="ECO:0007669"/>
    <property type="project" value="InterPro"/>
</dbReference>
<reference evidence="5" key="1">
    <citation type="journal article" date="2020" name="bioRxiv">
        <title>Hybrid origin of Populus tomentosa Carr. identified through genome sequencing and phylogenomic analysis.</title>
        <authorList>
            <person name="An X."/>
            <person name="Gao K."/>
            <person name="Chen Z."/>
            <person name="Li J."/>
            <person name="Yang X."/>
            <person name="Yang X."/>
            <person name="Zhou J."/>
            <person name="Guo T."/>
            <person name="Zhao T."/>
            <person name="Huang S."/>
            <person name="Miao D."/>
            <person name="Khan W.U."/>
            <person name="Rao P."/>
            <person name="Ye M."/>
            <person name="Lei B."/>
            <person name="Liao W."/>
            <person name="Wang J."/>
            <person name="Ji L."/>
            <person name="Li Y."/>
            <person name="Guo B."/>
            <person name="Mustafa N.S."/>
            <person name="Li S."/>
            <person name="Yun Q."/>
            <person name="Keller S.R."/>
            <person name="Mao J."/>
            <person name="Zhang R."/>
            <person name="Strauss S.H."/>
        </authorList>
    </citation>
    <scope>NUCLEOTIDE SEQUENCE</scope>
    <source>
        <strain evidence="5">GM15</strain>
        <tissue evidence="5">Leaf</tissue>
    </source>
</reference>
<keyword evidence="2" id="KW-0460">Magnesium</keyword>
<accession>A0A8X8C4L1</accession>
<organism evidence="5 6">
    <name type="scientific">Populus tomentosa</name>
    <name type="common">Chinese white poplar</name>
    <dbReference type="NCBI Taxonomy" id="118781"/>
    <lineage>
        <taxon>Eukaryota</taxon>
        <taxon>Viridiplantae</taxon>
        <taxon>Streptophyta</taxon>
        <taxon>Embryophyta</taxon>
        <taxon>Tracheophyta</taxon>
        <taxon>Spermatophyta</taxon>
        <taxon>Magnoliopsida</taxon>
        <taxon>eudicotyledons</taxon>
        <taxon>Gunneridae</taxon>
        <taxon>Pentapetalae</taxon>
        <taxon>rosids</taxon>
        <taxon>fabids</taxon>
        <taxon>Malpighiales</taxon>
        <taxon>Salicaceae</taxon>
        <taxon>Saliceae</taxon>
        <taxon>Populus</taxon>
    </lineage>
</organism>
<evidence type="ECO:0000256" key="3">
    <source>
        <dbReference type="SAM" id="Coils"/>
    </source>
</evidence>
<evidence type="ECO:0000313" key="6">
    <source>
        <dbReference type="Proteomes" id="UP000886885"/>
    </source>
</evidence>
<evidence type="ECO:0000259" key="4">
    <source>
        <dbReference type="Pfam" id="PF01397"/>
    </source>
</evidence>
<dbReference type="Proteomes" id="UP000886885">
    <property type="component" value="Chromosome 17A"/>
</dbReference>
<sequence length="350" mass="39784">MLISDDFDNRVTLHHLLQSMQRERENPAAVSITRGMATELLCLHRPISLTHKLFRNPLPKVIQATPLTLKLRCSVSTENVSFTETETEARRSANYEPNSWDYDYLLSSDTDESIEVYKDKAKKLEAEVRREINNEKAEFLTLLELIDNVQRLGLGYRFESDIRGALDRFVSSGGFDAVTKTSLHGTALSFRLLRQHGFEVSQGPLQLVFAYFAVVQNIKKEEIENLQKYHDTISRPSHIFRLCNDLASASAEIARGETANSVSCYMRTKGISEELATESVMNLIDETWKKMNKEKLGGSLFAKPFVETAINLARQSHCTYHNGDAHTSPDELTRKRVLSVITEPILPFER</sequence>
<evidence type="ECO:0000256" key="1">
    <source>
        <dbReference type="ARBA" id="ARBA00001946"/>
    </source>
</evidence>
<dbReference type="Pfam" id="PF01397">
    <property type="entry name" value="Terpene_synth"/>
    <property type="match status" value="1"/>
</dbReference>
<dbReference type="InterPro" id="IPR050148">
    <property type="entry name" value="Terpene_synthase-like"/>
</dbReference>
<evidence type="ECO:0000256" key="2">
    <source>
        <dbReference type="ARBA" id="ARBA00022842"/>
    </source>
</evidence>
<gene>
    <name evidence="5" type="ORF">POTOM_053451</name>
</gene>
<feature type="coiled-coil region" evidence="3">
    <location>
        <begin position="107"/>
        <end position="138"/>
    </location>
</feature>
<comment type="cofactor">
    <cofactor evidence="1">
        <name>Mg(2+)</name>
        <dbReference type="ChEBI" id="CHEBI:18420"/>
    </cofactor>
</comment>